<name>A0A1G7E7L9_9RHOB</name>
<dbReference type="SUPFAM" id="SSF53756">
    <property type="entry name" value="UDP-Glycosyltransferase/glycogen phosphorylase"/>
    <property type="match status" value="1"/>
</dbReference>
<dbReference type="RefSeq" id="WP_093037321.1">
    <property type="nucleotide sequence ID" value="NZ_FMZV01000024.1"/>
</dbReference>
<dbReference type="Pfam" id="PF13692">
    <property type="entry name" value="Glyco_trans_1_4"/>
    <property type="match status" value="1"/>
</dbReference>
<reference evidence="3" key="1">
    <citation type="submission" date="2016-10" db="EMBL/GenBank/DDBJ databases">
        <authorList>
            <person name="Varghese N."/>
            <person name="Submissions S."/>
        </authorList>
    </citation>
    <scope>NUCLEOTIDE SEQUENCE [LARGE SCALE GENOMIC DNA]</scope>
    <source>
        <strain evidence="3">CGMCC 1.9108</strain>
    </source>
</reference>
<sequence>MTGGATEPPRRILYYNWVDYLDDERRGGGVTVYQRNLMAALAAEGADAVFLSSGISYDLGRRGLRWERVRHGPEQDRDRRYEIVNSGVLSPAHHSFGNPAQLEEPATQAAFFDFIERTGPYDVIHFNNLEGLPADVLTLKTRWPRTRVILSLHNYYPVCPQVNLWHQERAACTDFEGGAKCGACLPHKPDERLVRLANGLAYHLKCAGIRPGTRAFDLIFRQAMRVGGRGARAAGWLGRRLRGAPVPAAVRPDPGGFAARRAGMTERINAHCDLVLCVSDRVRQIAESYGISSAILRTSYIGARDAALYDQTRPKPMPSGENQTLTLGFLGYMRRDKGFFFLLDALESMPDDLVARLRLTIAALPGPPAALARLEALRPRLAGLRHVNGYSHDQLDALLADVDVGLIPALWEDNLPQVAIEMHARHIPLLTSDMGGARELANCPAMVFAAGDTAAFSDRIRALLAGEVDWHAYWQGARPPRRMDLHLDELNRLYKGETAPELSPAAP</sequence>
<keyword evidence="2" id="KW-0808">Transferase</keyword>
<feature type="domain" description="Glycosyltransferase subfamily 4-like N-terminal" evidence="1">
    <location>
        <begin position="28"/>
        <end position="158"/>
    </location>
</feature>
<dbReference type="PANTHER" id="PTHR45947:SF3">
    <property type="entry name" value="SULFOQUINOVOSYL TRANSFERASE SQD2"/>
    <property type="match status" value="1"/>
</dbReference>
<dbReference type="EMBL" id="FMZV01000024">
    <property type="protein sequence ID" value="SDE59466.1"/>
    <property type="molecule type" value="Genomic_DNA"/>
</dbReference>
<dbReference type="Pfam" id="PF13579">
    <property type="entry name" value="Glyco_trans_4_4"/>
    <property type="match status" value="1"/>
</dbReference>
<dbReference type="Gene3D" id="3.40.50.2000">
    <property type="entry name" value="Glycogen Phosphorylase B"/>
    <property type="match status" value="2"/>
</dbReference>
<dbReference type="Proteomes" id="UP000199628">
    <property type="component" value="Unassembled WGS sequence"/>
</dbReference>
<gene>
    <name evidence="2" type="ORF">SAMN04488239_12414</name>
</gene>
<protein>
    <submittedName>
        <fullName evidence="2">Glycosyl transferase 4-like domain-containing protein</fullName>
    </submittedName>
</protein>
<dbReference type="OrthoDB" id="9807414at2"/>
<dbReference type="AlphaFoldDB" id="A0A1G7E7L9"/>
<proteinExistence type="predicted"/>
<dbReference type="GO" id="GO:0016757">
    <property type="term" value="F:glycosyltransferase activity"/>
    <property type="evidence" value="ECO:0007669"/>
    <property type="project" value="TreeGrafter"/>
</dbReference>
<evidence type="ECO:0000259" key="1">
    <source>
        <dbReference type="Pfam" id="PF13579"/>
    </source>
</evidence>
<dbReference type="PANTHER" id="PTHR45947">
    <property type="entry name" value="SULFOQUINOVOSYL TRANSFERASE SQD2"/>
    <property type="match status" value="1"/>
</dbReference>
<evidence type="ECO:0000313" key="2">
    <source>
        <dbReference type="EMBL" id="SDE59466.1"/>
    </source>
</evidence>
<accession>A0A1G7E7L9</accession>
<dbReference type="STRING" id="639004.SAMN04488239_12414"/>
<evidence type="ECO:0000313" key="3">
    <source>
        <dbReference type="Proteomes" id="UP000199628"/>
    </source>
</evidence>
<dbReference type="InterPro" id="IPR050194">
    <property type="entry name" value="Glycosyltransferase_grp1"/>
</dbReference>
<dbReference type="InterPro" id="IPR028098">
    <property type="entry name" value="Glyco_trans_4-like_N"/>
</dbReference>
<keyword evidence="3" id="KW-1185">Reference proteome</keyword>
<organism evidence="2 3">
    <name type="scientific">Ruegeria marina</name>
    <dbReference type="NCBI Taxonomy" id="639004"/>
    <lineage>
        <taxon>Bacteria</taxon>
        <taxon>Pseudomonadati</taxon>
        <taxon>Pseudomonadota</taxon>
        <taxon>Alphaproteobacteria</taxon>
        <taxon>Rhodobacterales</taxon>
        <taxon>Roseobacteraceae</taxon>
        <taxon>Ruegeria</taxon>
    </lineage>
</organism>